<keyword evidence="4" id="KW-1185">Reference proteome</keyword>
<keyword evidence="1" id="KW-0175">Coiled coil</keyword>
<dbReference type="EMBL" id="LVLJ01000325">
    <property type="protein sequence ID" value="OAE34718.1"/>
    <property type="molecule type" value="Genomic_DNA"/>
</dbReference>
<proteinExistence type="predicted"/>
<dbReference type="AlphaFoldDB" id="A0A176WNI1"/>
<evidence type="ECO:0000256" key="2">
    <source>
        <dbReference type="SAM" id="MobiDB-lite"/>
    </source>
</evidence>
<dbReference type="Proteomes" id="UP000077202">
    <property type="component" value="Unassembled WGS sequence"/>
</dbReference>
<protein>
    <submittedName>
        <fullName evidence="3">Uncharacterized protein</fullName>
    </submittedName>
</protein>
<evidence type="ECO:0000313" key="3">
    <source>
        <dbReference type="EMBL" id="OAE34718.1"/>
    </source>
</evidence>
<evidence type="ECO:0000313" key="4">
    <source>
        <dbReference type="Proteomes" id="UP000077202"/>
    </source>
</evidence>
<feature type="region of interest" description="Disordered" evidence="2">
    <location>
        <begin position="27"/>
        <end position="194"/>
    </location>
</feature>
<feature type="coiled-coil region" evidence="1">
    <location>
        <begin position="286"/>
        <end position="342"/>
    </location>
</feature>
<evidence type="ECO:0000256" key="1">
    <source>
        <dbReference type="SAM" id="Coils"/>
    </source>
</evidence>
<comment type="caution">
    <text evidence="3">The sequence shown here is derived from an EMBL/GenBank/DDBJ whole genome shotgun (WGS) entry which is preliminary data.</text>
</comment>
<sequence length="397" mass="43315">MGCLTATERVQFPLLSRSNPGRYVKDVEVDTDEDETPACTPPAQPRAEGEPLAARVPRKRRWEGEAEQSQQRDAAAPNRKRPLTELCSRSKQKARKLVLPASSAETARAAEGRNSPSSGEDVSARTVERSADLPAPKARTPSAEARRPSGQGRQHAAPTNVPTTDRCFASEQTQCEGTDEGRKEEARVPSAQALSAVADQTEGADLSGAGFSTALDILAGSSAAAAASEATQPNSRESPGNSVATEILNSEDKEDESSSEEQEEESVQGTPITALCEQVVPLLSLLAFLDETIKNLRLKNDALRGQLVILRKVQKAVHKMHEEKLEEAKKEWVKQREKLAEDLDYEQAQNRILLEELVRQADEELIRHLQSQCGELRAQCAEAEQQLVEIEVDAGVR</sequence>
<organism evidence="3 4">
    <name type="scientific">Marchantia polymorpha subsp. ruderalis</name>
    <dbReference type="NCBI Taxonomy" id="1480154"/>
    <lineage>
        <taxon>Eukaryota</taxon>
        <taxon>Viridiplantae</taxon>
        <taxon>Streptophyta</taxon>
        <taxon>Embryophyta</taxon>
        <taxon>Marchantiophyta</taxon>
        <taxon>Marchantiopsida</taxon>
        <taxon>Marchantiidae</taxon>
        <taxon>Marchantiales</taxon>
        <taxon>Marchantiaceae</taxon>
        <taxon>Marchantia</taxon>
    </lineage>
</organism>
<feature type="coiled-coil region" evidence="1">
    <location>
        <begin position="366"/>
        <end position="393"/>
    </location>
</feature>
<feature type="region of interest" description="Disordered" evidence="2">
    <location>
        <begin position="250"/>
        <end position="270"/>
    </location>
</feature>
<reference evidence="3" key="1">
    <citation type="submission" date="2016-03" db="EMBL/GenBank/DDBJ databases">
        <title>Mechanisms controlling the formation of the plant cell surface in tip-growing cells are functionally conserved among land plants.</title>
        <authorList>
            <person name="Honkanen S."/>
            <person name="Jones V.A."/>
            <person name="Morieri G."/>
            <person name="Champion C."/>
            <person name="Hetherington A.J."/>
            <person name="Kelly S."/>
            <person name="Saint-Marcoux D."/>
            <person name="Proust H."/>
            <person name="Prescott H."/>
            <person name="Dolan L."/>
        </authorList>
    </citation>
    <scope>NUCLEOTIDE SEQUENCE [LARGE SCALE GENOMIC DNA]</scope>
    <source>
        <tissue evidence="3">Whole gametophyte</tissue>
    </source>
</reference>
<accession>A0A176WNI1</accession>
<name>A0A176WNI1_MARPO</name>
<gene>
    <name evidence="3" type="ORF">AXG93_700s1000</name>
</gene>
<feature type="compositionally biased region" description="Acidic residues" evidence="2">
    <location>
        <begin position="252"/>
        <end position="266"/>
    </location>
</feature>
<feature type="compositionally biased region" description="Basic and acidic residues" evidence="2">
    <location>
        <begin position="122"/>
        <end position="131"/>
    </location>
</feature>